<organism evidence="1 2">
    <name type="scientific">Phlyctema vagabunda</name>
    <dbReference type="NCBI Taxonomy" id="108571"/>
    <lineage>
        <taxon>Eukaryota</taxon>
        <taxon>Fungi</taxon>
        <taxon>Dikarya</taxon>
        <taxon>Ascomycota</taxon>
        <taxon>Pezizomycotina</taxon>
        <taxon>Leotiomycetes</taxon>
        <taxon>Helotiales</taxon>
        <taxon>Dermateaceae</taxon>
        <taxon>Phlyctema</taxon>
    </lineage>
</organism>
<name>A0ABR4PAB7_9HELO</name>
<dbReference type="PANTHER" id="PTHR21310:SF37">
    <property type="entry name" value="AMINOGLYCOSIDE PHOSPHOTRANSFERASE DOMAIN-CONTAINING PROTEIN"/>
    <property type="match status" value="1"/>
</dbReference>
<evidence type="ECO:0000313" key="1">
    <source>
        <dbReference type="EMBL" id="KAL3420264.1"/>
    </source>
</evidence>
<dbReference type="PANTHER" id="PTHR21310">
    <property type="entry name" value="AMINOGLYCOSIDE PHOSPHOTRANSFERASE-RELATED-RELATED"/>
    <property type="match status" value="1"/>
</dbReference>
<dbReference type="Proteomes" id="UP001629113">
    <property type="component" value="Unassembled WGS sequence"/>
</dbReference>
<protein>
    <submittedName>
        <fullName evidence="1">Phosphotransferase</fullName>
    </submittedName>
</protein>
<comment type="caution">
    <text evidence="1">The sequence shown here is derived from an EMBL/GenBank/DDBJ whole genome shotgun (WGS) entry which is preliminary data.</text>
</comment>
<proteinExistence type="predicted"/>
<dbReference type="EMBL" id="JBFCZG010000007">
    <property type="protein sequence ID" value="KAL3420264.1"/>
    <property type="molecule type" value="Genomic_DNA"/>
</dbReference>
<accession>A0ABR4PAB7</accession>
<dbReference type="InterPro" id="IPR011009">
    <property type="entry name" value="Kinase-like_dom_sf"/>
</dbReference>
<dbReference type="SUPFAM" id="SSF56112">
    <property type="entry name" value="Protein kinase-like (PK-like)"/>
    <property type="match status" value="1"/>
</dbReference>
<sequence>MYFDHLAEERQDRTFTLWVQALLRRSPEQLAMQLAKNHREGKTLASCLWKNGAFNVCYRVKYEDGLNIIVRFAALGRTIFRQEQVEDEVTVLRYFRRHIQLPVAEVFGSGTCWAEAYIVMEFIEGGLLSNVLKDPLKEGRPTLNPHISDRALKMAYREMGLLVLEMSKPKFPRIGALVQDGEEFHVAKRPLTFNMNELATSANLGQEDFPSSTCTFDSATAYLEMLATQHLSQIRNQRNDAITDEADCQKKFVARCLFRKLVRDISVEHKWSAASRNHIIVSYDLIP</sequence>
<keyword evidence="2" id="KW-1185">Reference proteome</keyword>
<reference evidence="1 2" key="1">
    <citation type="submission" date="2024-06" db="EMBL/GenBank/DDBJ databases">
        <title>Complete genome of Phlyctema vagabunda strain 19-DSS-EL-015.</title>
        <authorList>
            <person name="Fiorenzani C."/>
        </authorList>
    </citation>
    <scope>NUCLEOTIDE SEQUENCE [LARGE SCALE GENOMIC DNA]</scope>
    <source>
        <strain evidence="1 2">19-DSS-EL-015</strain>
    </source>
</reference>
<evidence type="ECO:0000313" key="2">
    <source>
        <dbReference type="Proteomes" id="UP001629113"/>
    </source>
</evidence>
<gene>
    <name evidence="1" type="ORF">PVAG01_08763</name>
</gene>
<dbReference type="InterPro" id="IPR051678">
    <property type="entry name" value="AGP_Transferase"/>
</dbReference>